<reference evidence="2" key="1">
    <citation type="journal article" date="2020" name="Nature">
        <title>Giant virus diversity and host interactions through global metagenomics.</title>
        <authorList>
            <person name="Schulz F."/>
            <person name="Roux S."/>
            <person name="Paez-Espino D."/>
            <person name="Jungbluth S."/>
            <person name="Walsh D.A."/>
            <person name="Denef V.J."/>
            <person name="McMahon K.D."/>
            <person name="Konstantinidis K.T."/>
            <person name="Eloe-Fadrosh E.A."/>
            <person name="Kyrpides N.C."/>
            <person name="Woyke T."/>
        </authorList>
    </citation>
    <scope>NUCLEOTIDE SEQUENCE</scope>
    <source>
        <strain evidence="2">GVMAG-M-3300017989-17</strain>
    </source>
</reference>
<evidence type="ECO:0000256" key="1">
    <source>
        <dbReference type="SAM" id="Coils"/>
    </source>
</evidence>
<name>A0A6C0BN36_9ZZZZ</name>
<dbReference type="EMBL" id="MN739204">
    <property type="protein sequence ID" value="QHS93432.1"/>
    <property type="molecule type" value="Genomic_DNA"/>
</dbReference>
<accession>A0A6C0BN36</accession>
<keyword evidence="1" id="KW-0175">Coiled coil</keyword>
<organism evidence="2">
    <name type="scientific">viral metagenome</name>
    <dbReference type="NCBI Taxonomy" id="1070528"/>
    <lineage>
        <taxon>unclassified sequences</taxon>
        <taxon>metagenomes</taxon>
        <taxon>organismal metagenomes</taxon>
    </lineage>
</organism>
<sequence length="198" mass="23177">MEWNDEQLMQLQQSLAQVTGAIDRKRRLDVRNAMRRETASVQDYVIESCIDYRQELKVLEAENKRLKTSNTLLAAQNQALLDARKKNDELLTFHRKVLKQARRAQRPNKECALCDHPLACQKSLCVYCQQWMCQCCRRWCNCKGPCTVTMCKQCSAKEQRECPKHNAAWIESERGRALMTYYEEHKYDSSSDEESSSE</sequence>
<feature type="coiled-coil region" evidence="1">
    <location>
        <begin position="49"/>
        <end position="76"/>
    </location>
</feature>
<protein>
    <submittedName>
        <fullName evidence="2">Uncharacterized protein</fullName>
    </submittedName>
</protein>
<evidence type="ECO:0000313" key="2">
    <source>
        <dbReference type="EMBL" id="QHS93432.1"/>
    </source>
</evidence>
<proteinExistence type="predicted"/>
<dbReference type="AlphaFoldDB" id="A0A6C0BN36"/>